<evidence type="ECO:0008006" key="3">
    <source>
        <dbReference type="Google" id="ProtNLM"/>
    </source>
</evidence>
<dbReference type="InterPro" id="IPR053154">
    <property type="entry name" value="c-di-AMP_regulator"/>
</dbReference>
<dbReference type="Pfam" id="PF07949">
    <property type="entry name" value="YbbR"/>
    <property type="match status" value="3"/>
</dbReference>
<name>N4WFQ0_9BACI</name>
<dbReference type="InterPro" id="IPR012505">
    <property type="entry name" value="YbbR"/>
</dbReference>
<keyword evidence="2" id="KW-1185">Reference proteome</keyword>
<dbReference type="STRING" id="1308866.J416_02434"/>
<dbReference type="PANTHER" id="PTHR37804">
    <property type="entry name" value="CDAA REGULATORY PROTEIN CDAR"/>
    <property type="match status" value="1"/>
</dbReference>
<dbReference type="Gene3D" id="2.170.120.30">
    <property type="match status" value="2"/>
</dbReference>
<dbReference type="Proteomes" id="UP000012283">
    <property type="component" value="Unassembled WGS sequence"/>
</dbReference>
<dbReference type="eggNOG" id="COG4856">
    <property type="taxonomic scope" value="Bacteria"/>
</dbReference>
<proteinExistence type="predicted"/>
<evidence type="ECO:0000313" key="1">
    <source>
        <dbReference type="EMBL" id="ENH98064.1"/>
    </source>
</evidence>
<comment type="caution">
    <text evidence="1">The sequence shown here is derived from an EMBL/GenBank/DDBJ whole genome shotgun (WGS) entry which is preliminary data.</text>
</comment>
<reference evidence="1 2" key="1">
    <citation type="submission" date="2013-03" db="EMBL/GenBank/DDBJ databases">
        <title>Draft genome sequence of Gracibacillus halophilus YIM-C55.5, a moderately halophilic and thermophilic organism from the Xiaochaidamu salt lake.</title>
        <authorList>
            <person name="Sugumar T."/>
            <person name="Polireddy D.R."/>
            <person name="Antony A."/>
            <person name="Madhava Y.R."/>
            <person name="Sivakumar N."/>
        </authorList>
    </citation>
    <scope>NUCLEOTIDE SEQUENCE [LARGE SCALE GENOMIC DNA]</scope>
    <source>
        <strain evidence="1 2">YIM-C55.5</strain>
    </source>
</reference>
<accession>N4WFQ0</accession>
<sequence>MQVNINKDEYVVTGVPEEVTVTLQGSVSAVTSTALQQNFDVFVDLEQLDPGTHTVPLEYSGVPDRINVYIEPVEVEVTIEERATKEFDVSLDFVNRDEIEAGYEISDYSIDQNTVTVTSSTDVINRVATVKGFVDMSGVNESFTIDNVPIKVYDNEGNELGVRLEPPTIDVSVEVNDPNKNVPISLETTGESAENIDITSLELETNEVRVYASEDFLNNLDEISTMPLNLSELTENTTKEVSLDLPQQVRKANIENVNVQVEVDQVVEETYEDVSISVQNQGENQTATVTNPSNGAVDVTLQAYESVLEDLSGDDIQLTVDASGLDPGEHQLPIEVEAPNEADASLSVENAQVLIESEE</sequence>
<dbReference type="Gene3D" id="2.170.120.40">
    <property type="entry name" value="YbbR-like domain"/>
    <property type="match status" value="2"/>
</dbReference>
<dbReference type="PANTHER" id="PTHR37804:SF1">
    <property type="entry name" value="CDAA REGULATORY PROTEIN CDAR"/>
    <property type="match status" value="1"/>
</dbReference>
<dbReference type="RefSeq" id="WP_003463892.1">
    <property type="nucleotide sequence ID" value="NZ_APML01000007.1"/>
</dbReference>
<dbReference type="PATRIC" id="fig|1308866.3.peg.491"/>
<dbReference type="OrthoDB" id="2960905at2"/>
<gene>
    <name evidence="1" type="ORF">J416_02434</name>
</gene>
<evidence type="ECO:0000313" key="2">
    <source>
        <dbReference type="Proteomes" id="UP000012283"/>
    </source>
</evidence>
<protein>
    <recommendedName>
        <fullName evidence="3">YbbR family protein</fullName>
    </recommendedName>
</protein>
<organism evidence="1 2">
    <name type="scientific">Gracilibacillus halophilus YIM-C55.5</name>
    <dbReference type="NCBI Taxonomy" id="1308866"/>
    <lineage>
        <taxon>Bacteria</taxon>
        <taxon>Bacillati</taxon>
        <taxon>Bacillota</taxon>
        <taxon>Bacilli</taxon>
        <taxon>Bacillales</taxon>
        <taxon>Bacillaceae</taxon>
        <taxon>Gracilibacillus</taxon>
    </lineage>
</organism>
<dbReference type="AlphaFoldDB" id="N4WFQ0"/>
<dbReference type="EMBL" id="APML01000007">
    <property type="protein sequence ID" value="ENH98064.1"/>
    <property type="molecule type" value="Genomic_DNA"/>
</dbReference>